<evidence type="ECO:0000256" key="2">
    <source>
        <dbReference type="ARBA" id="ARBA00022723"/>
    </source>
</evidence>
<dbReference type="InterPro" id="IPR007837">
    <property type="entry name" value="DinB"/>
</dbReference>
<proteinExistence type="inferred from homology"/>
<keyword evidence="2 3" id="KW-0479">Metal-binding</keyword>
<keyword evidence="6" id="KW-1185">Reference proteome</keyword>
<dbReference type="AlphaFoldDB" id="A0A2S7ISS8"/>
<feature type="signal peptide" evidence="4">
    <location>
        <begin position="1"/>
        <end position="24"/>
    </location>
</feature>
<name>A0A2S7ISS8_9BACT</name>
<dbReference type="SUPFAM" id="SSF109854">
    <property type="entry name" value="DinB/YfiT-like putative metalloenzymes"/>
    <property type="match status" value="1"/>
</dbReference>
<sequence length="179" mass="20728">MHTMKRKQVLKTLLAGLVVSPVRAAAPATDFQQEFQKAWKRSRDYTLTIFNQMPEEHLNFKPTPEMFSFRMQFVHSMIYTTAQLASRLNVKDPYETAQGWNQRSKADVAAELGRFYDWVQQTVATQTPAQLSKMQEFVGEELTGPQLFYALENHIIHHRGQGIVYLRLKGITPEGYFGW</sequence>
<dbReference type="GO" id="GO:0046872">
    <property type="term" value="F:metal ion binding"/>
    <property type="evidence" value="ECO:0007669"/>
    <property type="project" value="UniProtKB-KW"/>
</dbReference>
<reference evidence="6" key="1">
    <citation type="submission" date="2018-02" db="EMBL/GenBank/DDBJ databases">
        <title>Genome sequencing of Solimonas sp. HR-BB.</title>
        <authorList>
            <person name="Lee Y."/>
            <person name="Jeon C.O."/>
        </authorList>
    </citation>
    <scope>NUCLEOTIDE SEQUENCE [LARGE SCALE GENOMIC DNA]</scope>
    <source>
        <strain evidence="6">HR-U</strain>
    </source>
</reference>
<evidence type="ECO:0000256" key="4">
    <source>
        <dbReference type="SAM" id="SignalP"/>
    </source>
</evidence>
<organism evidence="5 6">
    <name type="scientific">Siphonobacter curvatus</name>
    <dbReference type="NCBI Taxonomy" id="2094562"/>
    <lineage>
        <taxon>Bacteria</taxon>
        <taxon>Pseudomonadati</taxon>
        <taxon>Bacteroidota</taxon>
        <taxon>Cytophagia</taxon>
        <taxon>Cytophagales</taxon>
        <taxon>Cytophagaceae</taxon>
        <taxon>Siphonobacter</taxon>
    </lineage>
</organism>
<evidence type="ECO:0000313" key="6">
    <source>
        <dbReference type="Proteomes" id="UP000239590"/>
    </source>
</evidence>
<dbReference type="InterPro" id="IPR034660">
    <property type="entry name" value="DinB/YfiT-like"/>
</dbReference>
<feature type="chain" id="PRO_5015468237" evidence="4">
    <location>
        <begin position="25"/>
        <end position="179"/>
    </location>
</feature>
<dbReference type="RefSeq" id="WP_104713375.1">
    <property type="nucleotide sequence ID" value="NZ_PTRA01000001.1"/>
</dbReference>
<comment type="similarity">
    <text evidence="1">Belongs to the DinB family.</text>
</comment>
<dbReference type="Gene3D" id="1.20.120.450">
    <property type="entry name" value="dinb family like domain"/>
    <property type="match status" value="1"/>
</dbReference>
<protein>
    <submittedName>
        <fullName evidence="5">Uncharacterized protein</fullName>
    </submittedName>
</protein>
<dbReference type="Proteomes" id="UP000239590">
    <property type="component" value="Unassembled WGS sequence"/>
</dbReference>
<accession>A0A2S7ISS8</accession>
<dbReference type="Pfam" id="PF05163">
    <property type="entry name" value="DinB"/>
    <property type="match status" value="1"/>
</dbReference>
<evidence type="ECO:0000256" key="1">
    <source>
        <dbReference type="ARBA" id="ARBA00008635"/>
    </source>
</evidence>
<feature type="binding site" evidence="3">
    <location>
        <position position="154"/>
    </location>
    <ligand>
        <name>a divalent metal cation</name>
        <dbReference type="ChEBI" id="CHEBI:60240"/>
    </ligand>
</feature>
<feature type="binding site" evidence="3">
    <location>
        <position position="158"/>
    </location>
    <ligand>
        <name>a divalent metal cation</name>
        <dbReference type="ChEBI" id="CHEBI:60240"/>
    </ligand>
</feature>
<evidence type="ECO:0000256" key="3">
    <source>
        <dbReference type="PIRSR" id="PIRSR607837-1"/>
    </source>
</evidence>
<comment type="caution">
    <text evidence="5">The sequence shown here is derived from an EMBL/GenBank/DDBJ whole genome shotgun (WGS) entry which is preliminary data.</text>
</comment>
<dbReference type="OrthoDB" id="119432at2"/>
<dbReference type="EMBL" id="PTRA01000001">
    <property type="protein sequence ID" value="PQA60755.1"/>
    <property type="molecule type" value="Genomic_DNA"/>
</dbReference>
<keyword evidence="4" id="KW-0732">Signal</keyword>
<evidence type="ECO:0000313" key="5">
    <source>
        <dbReference type="EMBL" id="PQA60755.1"/>
    </source>
</evidence>
<gene>
    <name evidence="5" type="ORF">C5O19_14410</name>
</gene>
<feature type="binding site" evidence="3">
    <location>
        <position position="75"/>
    </location>
    <ligand>
        <name>a divalent metal cation</name>
        <dbReference type="ChEBI" id="CHEBI:60240"/>
    </ligand>
</feature>